<name>A0AAD5MKG9_PARTN</name>
<feature type="region of interest" description="Disordered" evidence="1">
    <location>
        <begin position="274"/>
        <end position="378"/>
    </location>
</feature>
<dbReference type="PANTHER" id="PTHR46370:SF1">
    <property type="entry name" value="GPALPP MOTIFS-CONTAINING PROTEIN 1"/>
    <property type="match status" value="1"/>
</dbReference>
<feature type="compositionally biased region" description="Basic and acidic residues" evidence="1">
    <location>
        <begin position="1"/>
        <end position="25"/>
    </location>
</feature>
<accession>A0AAD5MKG9</accession>
<evidence type="ECO:0000313" key="2">
    <source>
        <dbReference type="EMBL" id="KAJ1360210.1"/>
    </source>
</evidence>
<feature type="region of interest" description="Disordered" evidence="1">
    <location>
        <begin position="1"/>
        <end position="215"/>
    </location>
</feature>
<feature type="compositionally biased region" description="Polar residues" evidence="1">
    <location>
        <begin position="367"/>
        <end position="378"/>
    </location>
</feature>
<comment type="caution">
    <text evidence="2">The sequence shown here is derived from an EMBL/GenBank/DDBJ whole genome shotgun (WGS) entry which is preliminary data.</text>
</comment>
<dbReference type="EMBL" id="JAHQIW010003815">
    <property type="protein sequence ID" value="KAJ1360210.1"/>
    <property type="molecule type" value="Genomic_DNA"/>
</dbReference>
<proteinExistence type="predicted"/>
<dbReference type="InterPro" id="IPR046331">
    <property type="entry name" value="GPAM1-like"/>
</dbReference>
<evidence type="ECO:0000256" key="1">
    <source>
        <dbReference type="SAM" id="MobiDB-lite"/>
    </source>
</evidence>
<gene>
    <name evidence="2" type="ORF">KIN20_019133</name>
</gene>
<evidence type="ECO:0000313" key="3">
    <source>
        <dbReference type="Proteomes" id="UP001196413"/>
    </source>
</evidence>
<organism evidence="2 3">
    <name type="scientific">Parelaphostrongylus tenuis</name>
    <name type="common">Meningeal worm</name>
    <dbReference type="NCBI Taxonomy" id="148309"/>
    <lineage>
        <taxon>Eukaryota</taxon>
        <taxon>Metazoa</taxon>
        <taxon>Ecdysozoa</taxon>
        <taxon>Nematoda</taxon>
        <taxon>Chromadorea</taxon>
        <taxon>Rhabditida</taxon>
        <taxon>Rhabditina</taxon>
        <taxon>Rhabditomorpha</taxon>
        <taxon>Strongyloidea</taxon>
        <taxon>Metastrongylidae</taxon>
        <taxon>Parelaphostrongylus</taxon>
    </lineage>
</organism>
<reference evidence="2" key="1">
    <citation type="submission" date="2021-06" db="EMBL/GenBank/DDBJ databases">
        <title>Parelaphostrongylus tenuis whole genome reference sequence.</title>
        <authorList>
            <person name="Garwood T.J."/>
            <person name="Larsen P.A."/>
            <person name="Fountain-Jones N.M."/>
            <person name="Garbe J.R."/>
            <person name="Macchietto M.G."/>
            <person name="Kania S.A."/>
            <person name="Gerhold R.W."/>
            <person name="Richards J.E."/>
            <person name="Wolf T.M."/>
        </authorList>
    </citation>
    <scope>NUCLEOTIDE SEQUENCE</scope>
    <source>
        <strain evidence="2">MNPRO001-30</strain>
        <tissue evidence="2">Meninges</tissue>
    </source>
</reference>
<protein>
    <submittedName>
        <fullName evidence="2">Uncharacterized protein</fullName>
    </submittedName>
</protein>
<dbReference type="PANTHER" id="PTHR46370">
    <property type="entry name" value="GPALPP MOTIFS-CONTAINING PROTEIN 1"/>
    <property type="match status" value="1"/>
</dbReference>
<feature type="compositionally biased region" description="Basic and acidic residues" evidence="1">
    <location>
        <begin position="313"/>
        <end position="349"/>
    </location>
</feature>
<feature type="compositionally biased region" description="Acidic residues" evidence="1">
    <location>
        <begin position="164"/>
        <end position="179"/>
    </location>
</feature>
<sequence>MDPTKHVESVSSGEPDKSEEIRSTEDGASSLRTIGSPHLEDSTIDWECSQSPRSPPPYGYYSDEDVSELGSVIGPMPFSGESNNHVSDESNMRGQLISEHGEEDSTIDWECSQSPRSPPPYGSYSDEDVSELGSVIGPMPFSGESNNHVSDESNMRGQLISEHGEDDNSGDDCGDDESEPFGPALPPPLADVWGRDSAESDEDIGPQPFTGENYDDAYARMRMNLECKEDESKLKREEWMLKVPKKATIYGVEARRFRRTAVEFDESWEYSPLTKRRHVEREHETTPAVSSTTSPDEEQPKLKDTSKVGQHHAAVEVHHESRKATKVKASEVLKERIPFDREKDLDKSGQKNVSLSEVKSRLGKVSSRFTPGSEQHFL</sequence>
<dbReference type="AlphaFoldDB" id="A0AAD5MKG9"/>
<dbReference type="Proteomes" id="UP001196413">
    <property type="component" value="Unassembled WGS sequence"/>
</dbReference>
<keyword evidence="3" id="KW-1185">Reference proteome</keyword>